<reference evidence="1" key="1">
    <citation type="submission" date="2020-04" db="EMBL/GenBank/DDBJ databases">
        <authorList>
            <person name="Chiriac C."/>
            <person name="Salcher M."/>
            <person name="Ghai R."/>
            <person name="Kavagutti S V."/>
        </authorList>
    </citation>
    <scope>NUCLEOTIDE SEQUENCE</scope>
</reference>
<sequence length="143" mass="17224">MKLEEIEALWEQDSKIDRTELDNESLKIPTLHSKYYKIFLREKVQLKSEEQDYKLFYKLKHEYYTGKLSQEELSEYNWQPFQFVLKGDLQIYIDSDKELSSRLLKLQVQREKVEFLENIIKTLNSRGFLIKNAIDFIRFTSGG</sequence>
<protein>
    <submittedName>
        <fullName evidence="1">Recombination, repair and ssDNA binding protein UvsY</fullName>
    </submittedName>
</protein>
<dbReference type="Pfam" id="PF11056">
    <property type="entry name" value="UvsY"/>
    <property type="match status" value="1"/>
</dbReference>
<accession>A0A6J5M2N1</accession>
<evidence type="ECO:0000313" key="1">
    <source>
        <dbReference type="EMBL" id="CAB4141185.1"/>
    </source>
</evidence>
<gene>
    <name evidence="1" type="ORF">UFOVP410_24</name>
</gene>
<dbReference type="InterPro" id="IPR021289">
    <property type="entry name" value="UvsY"/>
</dbReference>
<proteinExistence type="predicted"/>
<organism evidence="1">
    <name type="scientific">uncultured Caudovirales phage</name>
    <dbReference type="NCBI Taxonomy" id="2100421"/>
    <lineage>
        <taxon>Viruses</taxon>
        <taxon>Duplodnaviria</taxon>
        <taxon>Heunggongvirae</taxon>
        <taxon>Uroviricota</taxon>
        <taxon>Caudoviricetes</taxon>
        <taxon>Peduoviridae</taxon>
        <taxon>Maltschvirus</taxon>
        <taxon>Maltschvirus maltsch</taxon>
    </lineage>
</organism>
<dbReference type="EMBL" id="LR796388">
    <property type="protein sequence ID" value="CAB4141185.1"/>
    <property type="molecule type" value="Genomic_DNA"/>
</dbReference>
<name>A0A6J5M2N1_9CAUD</name>